<feature type="compositionally biased region" description="Polar residues" evidence="1">
    <location>
        <begin position="298"/>
        <end position="309"/>
    </location>
</feature>
<reference evidence="2" key="1">
    <citation type="submission" date="2023-04" db="EMBL/GenBank/DDBJ databases">
        <title>Candida boidinii NBRC 10035.</title>
        <authorList>
            <person name="Ichikawa N."/>
            <person name="Sato H."/>
            <person name="Tonouchi N."/>
        </authorList>
    </citation>
    <scope>NUCLEOTIDE SEQUENCE</scope>
    <source>
        <strain evidence="2">NBRC 10035</strain>
    </source>
</reference>
<gene>
    <name evidence="2" type="ORF">Cboi02_000052000</name>
</gene>
<feature type="region of interest" description="Disordered" evidence="1">
    <location>
        <begin position="176"/>
        <end position="265"/>
    </location>
</feature>
<feature type="compositionally biased region" description="Low complexity" evidence="1">
    <location>
        <begin position="215"/>
        <end position="237"/>
    </location>
</feature>
<name>A0A9W6STR5_CANBO</name>
<comment type="caution">
    <text evidence="2">The sequence shown here is derived from an EMBL/GenBank/DDBJ whole genome shotgun (WGS) entry which is preliminary data.</text>
</comment>
<feature type="compositionally biased region" description="Polar residues" evidence="1">
    <location>
        <begin position="176"/>
        <end position="205"/>
    </location>
</feature>
<organism evidence="2 3">
    <name type="scientific">Candida boidinii</name>
    <name type="common">Yeast</name>
    <dbReference type="NCBI Taxonomy" id="5477"/>
    <lineage>
        <taxon>Eukaryota</taxon>
        <taxon>Fungi</taxon>
        <taxon>Dikarya</taxon>
        <taxon>Ascomycota</taxon>
        <taxon>Saccharomycotina</taxon>
        <taxon>Pichiomycetes</taxon>
        <taxon>Pichiales</taxon>
        <taxon>Pichiaceae</taxon>
        <taxon>Ogataea</taxon>
        <taxon>Ogataea/Candida clade</taxon>
    </lineage>
</organism>
<proteinExistence type="predicted"/>
<dbReference type="Proteomes" id="UP001165120">
    <property type="component" value="Unassembled WGS sequence"/>
</dbReference>
<evidence type="ECO:0000313" key="2">
    <source>
        <dbReference type="EMBL" id="GME67089.1"/>
    </source>
</evidence>
<dbReference type="EMBL" id="BSXN01000098">
    <property type="protein sequence ID" value="GME67089.1"/>
    <property type="molecule type" value="Genomic_DNA"/>
</dbReference>
<sequence>MSQLDPHGELLYIVSQNSPVFNTNTEILSSPTLSPRIFQTMSQNNTINNNTKNLPDKMESLSLSRFEADSVNTVTSVSNMNNNDNKLPTKYINENSSTATLQNMTQQIIPGASTNKQIITENTSNNNIGNMSNNDDDDIQISPALLASSVGKDIGGVLVPSLSTISLLSLNHTPISEPQATTSTSNTPIFASNSNPWQQRQNSITQQRHQHYQLHHQNSYQNSQSQSQSQSQSTQQQVPRLSPISKTSQPEQDITSPRPALAPTLSNLMNLGSASTSTVTTLSNVTTNHSNKNEEQEVTPNPLTKSLPVPNSITKGSLTFSTNIPQPAAFASNISSSISPSSGITQTPSISPRIPFTTIHSLSPKPILMLEVTVW</sequence>
<protein>
    <submittedName>
        <fullName evidence="2">Unnamed protein product</fullName>
    </submittedName>
</protein>
<accession>A0A9W6STR5</accession>
<feature type="region of interest" description="Disordered" evidence="1">
    <location>
        <begin position="287"/>
        <end position="309"/>
    </location>
</feature>
<evidence type="ECO:0000256" key="1">
    <source>
        <dbReference type="SAM" id="MobiDB-lite"/>
    </source>
</evidence>
<evidence type="ECO:0000313" key="3">
    <source>
        <dbReference type="Proteomes" id="UP001165120"/>
    </source>
</evidence>
<feature type="compositionally biased region" description="Polar residues" evidence="1">
    <location>
        <begin position="244"/>
        <end position="255"/>
    </location>
</feature>
<keyword evidence="3" id="KW-1185">Reference proteome</keyword>
<dbReference type="AlphaFoldDB" id="A0A9W6STR5"/>